<evidence type="ECO:0000313" key="1">
    <source>
        <dbReference type="EMBL" id="GAA4066088.1"/>
    </source>
</evidence>
<dbReference type="PROSITE" id="PS51257">
    <property type="entry name" value="PROKAR_LIPOPROTEIN"/>
    <property type="match status" value="1"/>
</dbReference>
<keyword evidence="2" id="KW-1185">Reference proteome</keyword>
<organism evidence="1 2">
    <name type="scientific">Actinomadura miaoliensis</name>
    <dbReference type="NCBI Taxonomy" id="430685"/>
    <lineage>
        <taxon>Bacteria</taxon>
        <taxon>Bacillati</taxon>
        <taxon>Actinomycetota</taxon>
        <taxon>Actinomycetes</taxon>
        <taxon>Streptosporangiales</taxon>
        <taxon>Thermomonosporaceae</taxon>
        <taxon>Actinomadura</taxon>
    </lineage>
</organism>
<proteinExistence type="predicted"/>
<evidence type="ECO:0008006" key="3">
    <source>
        <dbReference type="Google" id="ProtNLM"/>
    </source>
</evidence>
<comment type="caution">
    <text evidence="1">The sequence shown here is derived from an EMBL/GenBank/DDBJ whole genome shotgun (WGS) entry which is preliminary data.</text>
</comment>
<sequence>MVRLTALACSLLVALAGCSGKEEPPKPPAGFTTYKGDVYSFAYPQGWNVTHDKDERGAPLVEVHGPAAASGAYRGQVIVSRTDRFGGGMDAMKAQARGLNQLNGRRIVRQGDVKVPGAEQAWRLETAYEEKTSTGATARVRSIDIYALTSGGTMLDLTVRAPQEEFDAVGMPKVESSFWVRG</sequence>
<evidence type="ECO:0000313" key="2">
    <source>
        <dbReference type="Proteomes" id="UP001500683"/>
    </source>
</evidence>
<dbReference type="EMBL" id="BAAAZG010000010">
    <property type="protein sequence ID" value="GAA4066088.1"/>
    <property type="molecule type" value="Genomic_DNA"/>
</dbReference>
<accession>A0ABP7VF78</accession>
<dbReference type="Proteomes" id="UP001500683">
    <property type="component" value="Unassembled WGS sequence"/>
</dbReference>
<gene>
    <name evidence="1" type="ORF">GCM10022214_20450</name>
</gene>
<dbReference type="RefSeq" id="WP_344944270.1">
    <property type="nucleotide sequence ID" value="NZ_BAAAZG010000010.1"/>
</dbReference>
<reference evidence="2" key="1">
    <citation type="journal article" date="2019" name="Int. J. Syst. Evol. Microbiol.">
        <title>The Global Catalogue of Microorganisms (GCM) 10K type strain sequencing project: providing services to taxonomists for standard genome sequencing and annotation.</title>
        <authorList>
            <consortium name="The Broad Institute Genomics Platform"/>
            <consortium name="The Broad Institute Genome Sequencing Center for Infectious Disease"/>
            <person name="Wu L."/>
            <person name="Ma J."/>
        </authorList>
    </citation>
    <scope>NUCLEOTIDE SEQUENCE [LARGE SCALE GENOMIC DNA]</scope>
    <source>
        <strain evidence="2">JCM 16702</strain>
    </source>
</reference>
<protein>
    <recommendedName>
        <fullName evidence="3">DUF1795 domain-containing protein</fullName>
    </recommendedName>
</protein>
<name>A0ABP7VF78_9ACTN</name>